<evidence type="ECO:0000313" key="4">
    <source>
        <dbReference type="Proteomes" id="UP001596203"/>
    </source>
</evidence>
<dbReference type="GO" id="GO:0004519">
    <property type="term" value="F:endonuclease activity"/>
    <property type="evidence" value="ECO:0007669"/>
    <property type="project" value="UniProtKB-KW"/>
</dbReference>
<gene>
    <name evidence="3" type="ORF">ACFP2T_22310</name>
</gene>
<protein>
    <submittedName>
        <fullName evidence="3">Endonuclease/exonuclease/phosphatase family protein</fullName>
    </submittedName>
</protein>
<dbReference type="RefSeq" id="WP_377425184.1">
    <property type="nucleotide sequence ID" value="NZ_JBHSPR010000018.1"/>
</dbReference>
<dbReference type="Proteomes" id="UP001596203">
    <property type="component" value="Unassembled WGS sequence"/>
</dbReference>
<dbReference type="EMBL" id="JBHSPR010000018">
    <property type="protein sequence ID" value="MFC6018928.1"/>
    <property type="molecule type" value="Genomic_DNA"/>
</dbReference>
<organism evidence="3 4">
    <name type="scientific">Plantactinospora solaniradicis</name>
    <dbReference type="NCBI Taxonomy" id="1723736"/>
    <lineage>
        <taxon>Bacteria</taxon>
        <taxon>Bacillati</taxon>
        <taxon>Actinomycetota</taxon>
        <taxon>Actinomycetes</taxon>
        <taxon>Micromonosporales</taxon>
        <taxon>Micromonosporaceae</taxon>
        <taxon>Plantactinospora</taxon>
    </lineage>
</organism>
<comment type="caution">
    <text evidence="3">The sequence shown here is derived from an EMBL/GenBank/DDBJ whole genome shotgun (WGS) entry which is preliminary data.</text>
</comment>
<sequence length="298" mass="31819">MVTAAVVPVATPAGAAVVNTTYHVWTWNVAGWAMHRGATGNGLVTALSNSIRNRSAHFAALNELCWSQYKAVQANLRGSGWAQDVENFSRFEPHNDTGCGGEPYGLAIFSKAPLGPANRYALAADGSSERRKLLCAPLEARPWLRFCTTHITPSNEVIGTEKINERQLGEVLSRLDSFHAAGDTVIIAGDFNAQPDYGRMNPWYSRNLNVPLNPGNTGSYRELDDTDPASPGYGETTVADGDTTGPNGQGKKIDLVFVHQDRIVGGYTGDSLSIATTCGGPCSDHRILIGTVTVAVTT</sequence>
<keyword evidence="3" id="KW-0255">Endonuclease</keyword>
<dbReference type="InterPro" id="IPR005135">
    <property type="entry name" value="Endo/exonuclease/phosphatase"/>
</dbReference>
<feature type="domain" description="Endonuclease/exonuclease/phosphatase" evidence="2">
    <location>
        <begin position="26"/>
        <end position="285"/>
    </location>
</feature>
<dbReference type="InterPro" id="IPR036691">
    <property type="entry name" value="Endo/exonu/phosph_ase_sf"/>
</dbReference>
<name>A0ABW1KD26_9ACTN</name>
<feature type="region of interest" description="Disordered" evidence="1">
    <location>
        <begin position="225"/>
        <end position="249"/>
    </location>
</feature>
<keyword evidence="3" id="KW-0378">Hydrolase</keyword>
<dbReference type="SUPFAM" id="SSF56219">
    <property type="entry name" value="DNase I-like"/>
    <property type="match status" value="1"/>
</dbReference>
<accession>A0ABW1KD26</accession>
<evidence type="ECO:0000259" key="2">
    <source>
        <dbReference type="Pfam" id="PF03372"/>
    </source>
</evidence>
<dbReference type="Gene3D" id="3.60.10.10">
    <property type="entry name" value="Endonuclease/exonuclease/phosphatase"/>
    <property type="match status" value="1"/>
</dbReference>
<evidence type="ECO:0000256" key="1">
    <source>
        <dbReference type="SAM" id="MobiDB-lite"/>
    </source>
</evidence>
<keyword evidence="4" id="KW-1185">Reference proteome</keyword>
<reference evidence="4" key="1">
    <citation type="journal article" date="2019" name="Int. J. Syst. Evol. Microbiol.">
        <title>The Global Catalogue of Microorganisms (GCM) 10K type strain sequencing project: providing services to taxonomists for standard genome sequencing and annotation.</title>
        <authorList>
            <consortium name="The Broad Institute Genomics Platform"/>
            <consortium name="The Broad Institute Genome Sequencing Center for Infectious Disease"/>
            <person name="Wu L."/>
            <person name="Ma J."/>
        </authorList>
    </citation>
    <scope>NUCLEOTIDE SEQUENCE [LARGE SCALE GENOMIC DNA]</scope>
    <source>
        <strain evidence="4">ZS-35-S2</strain>
    </source>
</reference>
<keyword evidence="3" id="KW-0540">Nuclease</keyword>
<proteinExistence type="predicted"/>
<evidence type="ECO:0000313" key="3">
    <source>
        <dbReference type="EMBL" id="MFC6018928.1"/>
    </source>
</evidence>
<dbReference type="Pfam" id="PF03372">
    <property type="entry name" value="Exo_endo_phos"/>
    <property type="match status" value="1"/>
</dbReference>